<dbReference type="Proteomes" id="UP000183275">
    <property type="component" value="Unassembled WGS sequence"/>
</dbReference>
<protein>
    <submittedName>
        <fullName evidence="2">Uncharacterized protein</fullName>
    </submittedName>
</protein>
<dbReference type="AlphaFoldDB" id="A0A1I0P8D0"/>
<name>A0A1I0P8D0_9EURY</name>
<reference evidence="3" key="1">
    <citation type="submission" date="2016-10" db="EMBL/GenBank/DDBJ databases">
        <authorList>
            <person name="Varghese N."/>
        </authorList>
    </citation>
    <scope>NUCLEOTIDE SEQUENCE [LARGE SCALE GENOMIC DNA]</scope>
    <source>
        <strain evidence="3">CGMCC 1.12284</strain>
    </source>
</reference>
<evidence type="ECO:0000313" key="2">
    <source>
        <dbReference type="EMBL" id="SEW10462.1"/>
    </source>
</evidence>
<dbReference type="EMBL" id="FOIS01000003">
    <property type="protein sequence ID" value="SEW10462.1"/>
    <property type="molecule type" value="Genomic_DNA"/>
</dbReference>
<organism evidence="2 3">
    <name type="scientific">Natrinema salifodinae</name>
    <dbReference type="NCBI Taxonomy" id="1202768"/>
    <lineage>
        <taxon>Archaea</taxon>
        <taxon>Methanobacteriati</taxon>
        <taxon>Methanobacteriota</taxon>
        <taxon>Stenosarchaea group</taxon>
        <taxon>Halobacteria</taxon>
        <taxon>Halobacteriales</taxon>
        <taxon>Natrialbaceae</taxon>
        <taxon>Natrinema</taxon>
    </lineage>
</organism>
<gene>
    <name evidence="2" type="ORF">SAMN05216285_2258</name>
</gene>
<sequence>MSNEDDLIGKPIDDVPERDPDSYCNARRTEKRSSESVFVGYCSRTSGWGTDTDHGRCKTHGGNGGAPSGEDNGAYKHGLYSEDLNEDDIERLEALDDVEDLDKLEHLVDFELVRFLRAEGLLEDPSLDPQYICRICGWEFPSPEIGICPNCEEPIEDPIESYRELHLNDGPLAQRAKTIAHLVDTKSKVKHRRDKIEKGEKIRSEHSGSIDGERTLGDKEKEMALEFLKKRHERAAEASRDE</sequence>
<dbReference type="RefSeq" id="WP_049991300.1">
    <property type="nucleotide sequence ID" value="NZ_FOIS01000003.1"/>
</dbReference>
<feature type="region of interest" description="Disordered" evidence="1">
    <location>
        <begin position="193"/>
        <end position="218"/>
    </location>
</feature>
<keyword evidence="3" id="KW-1185">Reference proteome</keyword>
<feature type="region of interest" description="Disordered" evidence="1">
    <location>
        <begin position="1"/>
        <end position="78"/>
    </location>
</feature>
<feature type="compositionally biased region" description="Basic and acidic residues" evidence="1">
    <location>
        <begin position="7"/>
        <end position="34"/>
    </location>
</feature>
<dbReference type="OrthoDB" id="166046at2157"/>
<feature type="compositionally biased region" description="Basic and acidic residues" evidence="1">
    <location>
        <begin position="194"/>
        <end position="218"/>
    </location>
</feature>
<evidence type="ECO:0000313" key="3">
    <source>
        <dbReference type="Proteomes" id="UP000183275"/>
    </source>
</evidence>
<evidence type="ECO:0000256" key="1">
    <source>
        <dbReference type="SAM" id="MobiDB-lite"/>
    </source>
</evidence>
<dbReference type="STRING" id="1202768.SAMN05216285_2258"/>
<proteinExistence type="predicted"/>
<dbReference type="eggNOG" id="arCOG09210">
    <property type="taxonomic scope" value="Archaea"/>
</dbReference>
<accession>A0A1I0P8D0</accession>